<dbReference type="NCBIfam" id="TIGR01663">
    <property type="entry name" value="PNK-3'Pase"/>
    <property type="match status" value="1"/>
</dbReference>
<dbReference type="InterPro" id="IPR006549">
    <property type="entry name" value="HAD-SF_hydro_IIIA"/>
</dbReference>
<dbReference type="InterPro" id="IPR023214">
    <property type="entry name" value="HAD_sf"/>
</dbReference>
<dbReference type="InterPro" id="IPR008984">
    <property type="entry name" value="SMAD_FHA_dom_sf"/>
</dbReference>
<proteinExistence type="predicted"/>
<evidence type="ECO:0000259" key="7">
    <source>
        <dbReference type="Pfam" id="PF17913"/>
    </source>
</evidence>
<evidence type="ECO:0000256" key="4">
    <source>
        <dbReference type="ARBA" id="ARBA00023204"/>
    </source>
</evidence>
<sequence>MATRCWLSCLAKLHSPILLPHNQPRVIGRSKETKIKSKRCSKSQVELLADYTSCTITARQLGPNSCTVNGQHVCYGSSAQLRHNDIIEVVSGEYKHRVEFDPAPSISSTANSTTEEDTTMPRGQKKRSIDDYFSNPKKAKTGETSASGGWEKSTNGDLLVYQKNMSGSEKIAGYDMDGTLIATQSGKVFATSYDDWKILYSEVPGKLKKLHDSGYKIVIFTNQAGIGTGKHTVEGIQKKIESIIQKLGVPIQVFVSTGKGEYRKPAIGMWKFFQNEANGGVEVDLDKSIYVGDAAGRPAEGKKKKDFSFSDRLFALNVGLKFYTPEEHFLDVKPQAFNMPDFDPREVDASLPLYDPSTTKVPGHKLEVIILVGFPGSGKSFFCSTQLVPLGYVSANRDTIGSWQKCMSLMEQSLKDGKHVVIDNTNPDLDSRKRYIEAAKKCGVPVRCFIFATSKDHSRHNNKFREFSGEDHSKVSDMVFNMYKSKYVEPTLKEGFHDIVKVNFIPHFKNKSEEKLYRMFLLEK</sequence>
<dbReference type="GO" id="GO:0006281">
    <property type="term" value="P:DNA repair"/>
    <property type="evidence" value="ECO:0007669"/>
    <property type="project" value="UniProtKB-KW"/>
</dbReference>
<dbReference type="GO" id="GO:0046403">
    <property type="term" value="F:polynucleotide 3'-phosphatase activity"/>
    <property type="evidence" value="ECO:0007669"/>
    <property type="project" value="InterPro"/>
</dbReference>
<dbReference type="FunFam" id="3.40.50.1000:FF:000078">
    <property type="entry name" value="Bifunctional polynucleotide phosphatase/kinase"/>
    <property type="match status" value="1"/>
</dbReference>
<keyword evidence="2" id="KW-0227">DNA damage</keyword>
<dbReference type="FunFam" id="3.40.50.300:FF:000737">
    <property type="entry name" value="Bifunctional polynucleotide phosphatase/kinase"/>
    <property type="match status" value="1"/>
</dbReference>
<reference evidence="8" key="1">
    <citation type="submission" date="2015-09" db="EMBL/GenBank/DDBJ databases">
        <title>Scylla olivacea transcriptome.</title>
        <authorList>
            <person name="Ikhwanuddin M."/>
        </authorList>
    </citation>
    <scope>NUCLEOTIDE SEQUENCE</scope>
</reference>
<dbReference type="GO" id="GO:0046404">
    <property type="term" value="F:ATP-dependent polydeoxyribonucleotide 5'-hydroxyl-kinase activity"/>
    <property type="evidence" value="ECO:0007669"/>
    <property type="project" value="InterPro"/>
</dbReference>
<dbReference type="InterPro" id="IPR036412">
    <property type="entry name" value="HAD-like_sf"/>
</dbReference>
<comment type="subcellular location">
    <subcellularLocation>
        <location evidence="1">Nucleus</location>
    </subcellularLocation>
</comment>
<feature type="domain" description="PNK FHA" evidence="7">
    <location>
        <begin position="5"/>
        <end position="72"/>
    </location>
</feature>
<dbReference type="InterPro" id="IPR013954">
    <property type="entry name" value="PNK3P"/>
</dbReference>
<dbReference type="PANTHER" id="PTHR12083:SF9">
    <property type="entry name" value="BIFUNCTIONAL POLYNUCLEOTIDE PHOSPHATASE_KINASE"/>
    <property type="match status" value="1"/>
</dbReference>
<dbReference type="SUPFAM" id="SSF52540">
    <property type="entry name" value="P-loop containing nucleoside triphosphate hydrolases"/>
    <property type="match status" value="1"/>
</dbReference>
<dbReference type="SUPFAM" id="SSF56784">
    <property type="entry name" value="HAD-like"/>
    <property type="match status" value="1"/>
</dbReference>
<dbReference type="SUPFAM" id="SSF49879">
    <property type="entry name" value="SMAD/FHA domain"/>
    <property type="match status" value="1"/>
</dbReference>
<dbReference type="Gene3D" id="3.40.50.300">
    <property type="entry name" value="P-loop containing nucleotide triphosphate hydrolases"/>
    <property type="match status" value="1"/>
</dbReference>
<dbReference type="InterPro" id="IPR006551">
    <property type="entry name" value="Polynucleotide_phosphatase"/>
</dbReference>
<dbReference type="CDD" id="cd01625">
    <property type="entry name" value="HAD_PNP"/>
    <property type="match status" value="1"/>
</dbReference>
<evidence type="ECO:0000256" key="5">
    <source>
        <dbReference type="ARBA" id="ARBA00023242"/>
    </source>
</evidence>
<keyword evidence="4" id="KW-0234">DNA repair</keyword>
<name>A0A0P4WQL4_SCYOL</name>
<keyword evidence="3" id="KW-0378">Hydrolase</keyword>
<evidence type="ECO:0000256" key="1">
    <source>
        <dbReference type="ARBA" id="ARBA00004123"/>
    </source>
</evidence>
<dbReference type="Gene3D" id="3.40.50.1000">
    <property type="entry name" value="HAD superfamily/HAD-like"/>
    <property type="match status" value="1"/>
</dbReference>
<dbReference type="Gene3D" id="2.60.200.20">
    <property type="match status" value="1"/>
</dbReference>
<organism evidence="8">
    <name type="scientific">Scylla olivacea</name>
    <name type="common">Orange mud crab</name>
    <name type="synonym">Cancer olivacea</name>
    <dbReference type="NCBI Taxonomy" id="85551"/>
    <lineage>
        <taxon>Eukaryota</taxon>
        <taxon>Metazoa</taxon>
        <taxon>Ecdysozoa</taxon>
        <taxon>Arthropoda</taxon>
        <taxon>Crustacea</taxon>
        <taxon>Multicrustacea</taxon>
        <taxon>Malacostraca</taxon>
        <taxon>Eumalacostraca</taxon>
        <taxon>Eucarida</taxon>
        <taxon>Decapoda</taxon>
        <taxon>Pleocyemata</taxon>
        <taxon>Brachyura</taxon>
        <taxon>Eubrachyura</taxon>
        <taxon>Portunoidea</taxon>
        <taxon>Portunidae</taxon>
        <taxon>Portuninae</taxon>
        <taxon>Scylla</taxon>
    </lineage>
</organism>
<evidence type="ECO:0000256" key="3">
    <source>
        <dbReference type="ARBA" id="ARBA00022801"/>
    </source>
</evidence>
<dbReference type="Pfam" id="PF08645">
    <property type="entry name" value="PNK3P"/>
    <property type="match status" value="1"/>
</dbReference>
<dbReference type="InterPro" id="IPR027417">
    <property type="entry name" value="P-loop_NTPase"/>
</dbReference>
<accession>A0A0P4WQL4</accession>
<dbReference type="InterPro" id="IPR041388">
    <property type="entry name" value="FHA_2"/>
</dbReference>
<dbReference type="GO" id="GO:0005634">
    <property type="term" value="C:nucleus"/>
    <property type="evidence" value="ECO:0007669"/>
    <property type="project" value="UniProtKB-SubCell"/>
</dbReference>
<dbReference type="EMBL" id="GDRN01048555">
    <property type="protein sequence ID" value="JAI66647.1"/>
    <property type="molecule type" value="Transcribed_RNA"/>
</dbReference>
<dbReference type="PANTHER" id="PTHR12083">
    <property type="entry name" value="BIFUNCTIONAL POLYNUCLEOTIDE PHOSPHATASE/KINASE"/>
    <property type="match status" value="1"/>
</dbReference>
<dbReference type="GO" id="GO:0003690">
    <property type="term" value="F:double-stranded DNA binding"/>
    <property type="evidence" value="ECO:0007669"/>
    <property type="project" value="TreeGrafter"/>
</dbReference>
<protein>
    <recommendedName>
        <fullName evidence="7">PNK FHA domain-containing protein</fullName>
    </recommendedName>
</protein>
<dbReference type="Pfam" id="PF17913">
    <property type="entry name" value="FHA_2"/>
    <property type="match status" value="1"/>
</dbReference>
<dbReference type="NCBIfam" id="TIGR01662">
    <property type="entry name" value="HAD-SF-IIIA"/>
    <property type="match status" value="1"/>
</dbReference>
<feature type="region of interest" description="Disordered" evidence="6">
    <location>
        <begin position="100"/>
        <end position="150"/>
    </location>
</feature>
<dbReference type="AlphaFoldDB" id="A0A0P4WQL4"/>
<keyword evidence="5" id="KW-0539">Nucleus</keyword>
<dbReference type="NCBIfam" id="TIGR01664">
    <property type="entry name" value="DNA-3'-Pase"/>
    <property type="match status" value="1"/>
</dbReference>
<evidence type="ECO:0000256" key="2">
    <source>
        <dbReference type="ARBA" id="ARBA00022763"/>
    </source>
</evidence>
<dbReference type="InterPro" id="IPR006550">
    <property type="entry name" value="PNKP"/>
</dbReference>
<evidence type="ECO:0000313" key="8">
    <source>
        <dbReference type="EMBL" id="JAI66647.1"/>
    </source>
</evidence>
<evidence type="ECO:0000256" key="6">
    <source>
        <dbReference type="SAM" id="MobiDB-lite"/>
    </source>
</evidence>
<dbReference type="Pfam" id="PF13671">
    <property type="entry name" value="AAA_33"/>
    <property type="match status" value="1"/>
</dbReference>